<name>A0A8S5PHX9_9CAUD</name>
<organism evidence="1">
    <name type="scientific">Siphoviridae sp. ctsxw88</name>
    <dbReference type="NCBI Taxonomy" id="2825701"/>
    <lineage>
        <taxon>Viruses</taxon>
        <taxon>Duplodnaviria</taxon>
        <taxon>Heunggongvirae</taxon>
        <taxon>Uroviricota</taxon>
        <taxon>Caudoviricetes</taxon>
    </lineage>
</organism>
<accession>A0A8S5PHX9</accession>
<evidence type="ECO:0000313" key="1">
    <source>
        <dbReference type="EMBL" id="DAE06075.1"/>
    </source>
</evidence>
<reference evidence="1" key="1">
    <citation type="journal article" date="2021" name="Proc. Natl. Acad. Sci. U.S.A.">
        <title>A Catalog of Tens of Thousands of Viruses from Human Metagenomes Reveals Hidden Associations with Chronic Diseases.</title>
        <authorList>
            <person name="Tisza M.J."/>
            <person name="Buck C.B."/>
        </authorList>
    </citation>
    <scope>NUCLEOTIDE SEQUENCE</scope>
    <source>
        <strain evidence="1">Ctsxw88</strain>
    </source>
</reference>
<dbReference type="EMBL" id="BK015425">
    <property type="protein sequence ID" value="DAE06075.1"/>
    <property type="molecule type" value="Genomic_DNA"/>
</dbReference>
<protein>
    <submittedName>
        <fullName evidence="1">Uncharacterized protein</fullName>
    </submittedName>
</protein>
<proteinExistence type="predicted"/>
<sequence length="189" mass="22095">MTVNEIFSEVLNNILEGVMLHEQLANYFDFLNMHGFKRLHEYHYLDESLNMRGVKRYYINHFNMLPPVETAENPNIIPANWYNYTRQQVDSATKKTAIKNGFTAWQAWETKSKKVYEKAYSDLCDIGEIAAACKIKELICDVDCELKGADRMHIKLETIAYDLNTITLMQDKLHEKYKEKSKELGVEIC</sequence>